<reference evidence="4" key="1">
    <citation type="submission" date="2011-10" db="EMBL/GenBank/DDBJ databases">
        <authorList>
            <person name="Genoscope - CEA"/>
        </authorList>
    </citation>
    <scope>NUCLEOTIDE SEQUENCE</scope>
</reference>
<dbReference type="EMBL" id="FO082056">
    <property type="protein sequence ID" value="CCE79029.1"/>
    <property type="molecule type" value="Genomic_DNA"/>
</dbReference>
<dbReference type="Pfam" id="PF25381">
    <property type="entry name" value="PH_26"/>
    <property type="match status" value="2"/>
</dbReference>
<dbReference type="AlphaFoldDB" id="G8YQU4"/>
<dbReference type="InterPro" id="IPR058155">
    <property type="entry name" value="Skg3/CAF120-like_PH"/>
</dbReference>
<dbReference type="EMBL" id="FO082057">
    <property type="protein sequence ID" value="CCE78443.1"/>
    <property type="molecule type" value="Genomic_DNA"/>
</dbReference>
<dbReference type="Proteomes" id="UP000005222">
    <property type="component" value="Chromosome C"/>
</dbReference>
<dbReference type="eggNOG" id="ENOG502RYUU">
    <property type="taxonomic scope" value="Eukaryota"/>
</dbReference>
<feature type="domain" description="Skg3/CAF120-like PH-like" evidence="2">
    <location>
        <begin position="449"/>
        <end position="528"/>
    </location>
</feature>
<keyword evidence="5" id="KW-1185">Reference proteome</keyword>
<feature type="compositionally biased region" description="Polar residues" evidence="1">
    <location>
        <begin position="25"/>
        <end position="34"/>
    </location>
</feature>
<accession>G8YQU4</accession>
<feature type="region of interest" description="Disordered" evidence="1">
    <location>
        <begin position="612"/>
        <end position="671"/>
    </location>
</feature>
<evidence type="ECO:0000259" key="2">
    <source>
        <dbReference type="Pfam" id="PF25381"/>
    </source>
</evidence>
<feature type="region of interest" description="Disordered" evidence="1">
    <location>
        <begin position="403"/>
        <end position="437"/>
    </location>
</feature>
<dbReference type="OrthoDB" id="5563754at2759"/>
<protein>
    <submittedName>
        <fullName evidence="4">Piso0_001066 protein</fullName>
    </submittedName>
</protein>
<dbReference type="HOGENOM" id="CLU_017094_0_0_1"/>
<evidence type="ECO:0000313" key="3">
    <source>
        <dbReference type="EMBL" id="CCE78443.1"/>
    </source>
</evidence>
<feature type="compositionally biased region" description="Polar residues" evidence="1">
    <location>
        <begin position="613"/>
        <end position="627"/>
    </location>
</feature>
<feature type="domain" description="Skg3/CAF120-like PH-like" evidence="2">
    <location>
        <begin position="290"/>
        <end position="387"/>
    </location>
</feature>
<dbReference type="STRING" id="559304.G8YQU4"/>
<dbReference type="OMA" id="GRIEFYP"/>
<gene>
    <name evidence="4" type="primary">Piso0_001066</name>
    <name evidence="3" type="ORF">GNLVRS01_PISO0C10144g</name>
    <name evidence="4" type="ORF">GNLVRS01_PISO0D10211g</name>
</gene>
<feature type="region of interest" description="Disordered" evidence="1">
    <location>
        <begin position="1"/>
        <end position="110"/>
    </location>
</feature>
<dbReference type="Proteomes" id="UP000005222">
    <property type="component" value="Chromosome D"/>
</dbReference>
<name>G8YQU4_PICSO</name>
<dbReference type="InParanoid" id="G8YQU4"/>
<proteinExistence type="predicted"/>
<organism evidence="4 5">
    <name type="scientific">Pichia sorbitophila (strain ATCC MYA-4447 / BCRC 22081 / CBS 7064 / NBRC 10061 / NRRL Y-12695)</name>
    <name type="common">Hybrid yeast</name>
    <dbReference type="NCBI Taxonomy" id="559304"/>
    <lineage>
        <taxon>Eukaryota</taxon>
        <taxon>Fungi</taxon>
        <taxon>Dikarya</taxon>
        <taxon>Ascomycota</taxon>
        <taxon>Saccharomycotina</taxon>
        <taxon>Pichiomycetes</taxon>
        <taxon>Debaryomycetaceae</taxon>
        <taxon>Millerozyma</taxon>
    </lineage>
</organism>
<reference evidence="5" key="2">
    <citation type="journal article" date="2012" name="G3 (Bethesda)">
        <title>Pichia sorbitophila, an interspecies yeast hybrid reveals early steps of genome resolution following polyploidization.</title>
        <authorList>
            <person name="Leh Louis V."/>
            <person name="Despons L."/>
            <person name="Friedrich A."/>
            <person name="Martin T."/>
            <person name="Durrens P."/>
            <person name="Casaregola S."/>
            <person name="Neuveglise C."/>
            <person name="Fairhead C."/>
            <person name="Marck C."/>
            <person name="Cruz J.A."/>
            <person name="Straub M.L."/>
            <person name="Kugler V."/>
            <person name="Sacerdot C."/>
            <person name="Uzunov Z."/>
            <person name="Thierry A."/>
            <person name="Weiss S."/>
            <person name="Bleykasten C."/>
            <person name="De Montigny J."/>
            <person name="Jacques N."/>
            <person name="Jung P."/>
            <person name="Lemaire M."/>
            <person name="Mallet S."/>
            <person name="Morel G."/>
            <person name="Richard G.F."/>
            <person name="Sarkar A."/>
            <person name="Savel G."/>
            <person name="Schacherer J."/>
            <person name="Seret M.L."/>
            <person name="Talla E."/>
            <person name="Samson G."/>
            <person name="Jubin C."/>
            <person name="Poulain J."/>
            <person name="Vacherie B."/>
            <person name="Barbe V."/>
            <person name="Pelletier E."/>
            <person name="Sherman D.J."/>
            <person name="Westhof E."/>
            <person name="Weissenbach J."/>
            <person name="Baret P.V."/>
            <person name="Wincker P."/>
            <person name="Gaillardin C."/>
            <person name="Dujon B."/>
            <person name="Souciet J.L."/>
        </authorList>
    </citation>
    <scope>NUCLEOTIDE SEQUENCE [LARGE SCALE GENOMIC DNA]</scope>
    <source>
        <strain evidence="5">ATCC MYA-4447 / BCRC 22081 / CBS 7064 / NBRC 10061 / NRRL Y-12695</strain>
    </source>
</reference>
<evidence type="ECO:0000313" key="4">
    <source>
        <dbReference type="EMBL" id="CCE79029.1"/>
    </source>
</evidence>
<evidence type="ECO:0000256" key="1">
    <source>
        <dbReference type="SAM" id="MobiDB-lite"/>
    </source>
</evidence>
<evidence type="ECO:0000313" key="5">
    <source>
        <dbReference type="Proteomes" id="UP000005222"/>
    </source>
</evidence>
<feature type="compositionally biased region" description="Basic and acidic residues" evidence="1">
    <location>
        <begin position="12"/>
        <end position="22"/>
    </location>
</feature>
<feature type="compositionally biased region" description="Low complexity" evidence="1">
    <location>
        <begin position="415"/>
        <end position="437"/>
    </location>
</feature>
<sequence>MSLTFLSPKRLFNRERNAEKGRSKLQGSEPSGVSQKPAVPPKDHEPTIELPKLRTQGISSKQDEVPVNPQDSNRLSPLRPPRMDGSPISQSPNRRPYNERIRSTPSSLVRQSRAYSNPISLNEACTSPSIKSPPSHSLISQTKTLTEILPPELSPVVTLIHAQKLRTYVNGTIGVQGIVDGEKAWIEVEGKVCGCELSIWRPSSDSEGFMSANDELSPKYYNLIDTSIEVLPNNELRLLHSFDNSFTLLKFPSGTDAAKWLAAITLSKFEYDSLNEAYTAVLLSINGPKLSDIHVLLSTRKHYTKFEWYQLRLPQISSKWVKLYAAIYHGSSKKNGRIEIYNSEKLTKKNLVIYIPNVWSIFNVYPENVNMIDLNSIMKLNGEVYVNRLYEYLFVHNEGVSSPKLGGSNKPPTRSESASSISSMAAPNVGSHSRNASSASASSFFSTASSPLLNESSKLKSPSTSFIKKNGGNYAATNFLYLMPVSHPGVKSSETMLRNFIHLADAFKLYGRPDHFIAEKKNQKSLLYGIPSLPHYKYISTTNAAESVGSIRTVAVNERWKDHEWRKMYKDMIASKGSDYKGEGNIYKLYSNLEMDSNELFSDGNFSPRVSLFNPSDKNSNSPSVSNYKLDMNSDDYSYRPNEPKESFSTKPDNVLGDPISFNEPADLSSR</sequence>